<feature type="signal peptide" evidence="1">
    <location>
        <begin position="1"/>
        <end position="18"/>
    </location>
</feature>
<keyword evidence="1" id="KW-0732">Signal</keyword>
<feature type="chain" id="PRO_5002434625" evidence="1">
    <location>
        <begin position="19"/>
        <end position="36"/>
    </location>
</feature>
<dbReference type="AlphaFoldDB" id="A0A0E9WJU2"/>
<organism evidence="2">
    <name type="scientific">Anguilla anguilla</name>
    <name type="common">European freshwater eel</name>
    <name type="synonym">Muraena anguilla</name>
    <dbReference type="NCBI Taxonomy" id="7936"/>
    <lineage>
        <taxon>Eukaryota</taxon>
        <taxon>Metazoa</taxon>
        <taxon>Chordata</taxon>
        <taxon>Craniata</taxon>
        <taxon>Vertebrata</taxon>
        <taxon>Euteleostomi</taxon>
        <taxon>Actinopterygii</taxon>
        <taxon>Neopterygii</taxon>
        <taxon>Teleostei</taxon>
        <taxon>Anguilliformes</taxon>
        <taxon>Anguillidae</taxon>
        <taxon>Anguilla</taxon>
    </lineage>
</organism>
<dbReference type="EMBL" id="GBXM01018752">
    <property type="protein sequence ID" value="JAH89825.1"/>
    <property type="molecule type" value="Transcribed_RNA"/>
</dbReference>
<evidence type="ECO:0000313" key="2">
    <source>
        <dbReference type="EMBL" id="JAH89825.1"/>
    </source>
</evidence>
<reference evidence="2" key="2">
    <citation type="journal article" date="2015" name="Fish Shellfish Immunol.">
        <title>Early steps in the European eel (Anguilla anguilla)-Vibrio vulnificus interaction in the gills: Role of the RtxA13 toxin.</title>
        <authorList>
            <person name="Callol A."/>
            <person name="Pajuelo D."/>
            <person name="Ebbesson L."/>
            <person name="Teles M."/>
            <person name="MacKenzie S."/>
            <person name="Amaro C."/>
        </authorList>
    </citation>
    <scope>NUCLEOTIDE SEQUENCE</scope>
</reference>
<evidence type="ECO:0000256" key="1">
    <source>
        <dbReference type="SAM" id="SignalP"/>
    </source>
</evidence>
<proteinExistence type="predicted"/>
<protein>
    <submittedName>
        <fullName evidence="2">Uncharacterized protein</fullName>
    </submittedName>
</protein>
<accession>A0A0E9WJU2</accession>
<reference evidence="2" key="1">
    <citation type="submission" date="2014-11" db="EMBL/GenBank/DDBJ databases">
        <authorList>
            <person name="Amaro Gonzalez C."/>
        </authorList>
    </citation>
    <scope>NUCLEOTIDE SEQUENCE</scope>
</reference>
<name>A0A0E9WJU2_ANGAN</name>
<sequence>MQVRFFFWFICLNPPCSGYPRMASQPLRNLGPWILF</sequence>